<reference evidence="6" key="2">
    <citation type="journal article" date="2024" name="Plant">
        <title>Genomic evolution and insights into agronomic trait innovations of Sesamum species.</title>
        <authorList>
            <person name="Miao H."/>
            <person name="Wang L."/>
            <person name="Qu L."/>
            <person name="Liu H."/>
            <person name="Sun Y."/>
            <person name="Le M."/>
            <person name="Wang Q."/>
            <person name="Wei S."/>
            <person name="Zheng Y."/>
            <person name="Lin W."/>
            <person name="Duan Y."/>
            <person name="Cao H."/>
            <person name="Xiong S."/>
            <person name="Wang X."/>
            <person name="Wei L."/>
            <person name="Li C."/>
            <person name="Ma Q."/>
            <person name="Ju M."/>
            <person name="Zhao R."/>
            <person name="Li G."/>
            <person name="Mu C."/>
            <person name="Tian Q."/>
            <person name="Mei H."/>
            <person name="Zhang T."/>
            <person name="Gao T."/>
            <person name="Zhang H."/>
        </authorList>
    </citation>
    <scope>NUCLEOTIDE SEQUENCE</scope>
    <source>
        <strain evidence="6">K16</strain>
    </source>
</reference>
<comment type="function">
    <text evidence="3">Required for the function of coenzyme Q in the respiratory chain. May serve as a chaperone or may be involved in the transport of Q6 from its site of synthesis to the catalytic sites of the respiratory complexes.</text>
</comment>
<feature type="compositionally biased region" description="Polar residues" evidence="4">
    <location>
        <begin position="26"/>
        <end position="40"/>
    </location>
</feature>
<dbReference type="Gene3D" id="3.30.530.20">
    <property type="match status" value="1"/>
</dbReference>
<dbReference type="CDD" id="cd07813">
    <property type="entry name" value="COQ10p_like"/>
    <property type="match status" value="1"/>
</dbReference>
<proteinExistence type="inferred from homology"/>
<evidence type="ECO:0000256" key="1">
    <source>
        <dbReference type="ARBA" id="ARBA00006885"/>
    </source>
</evidence>
<keyword evidence="7" id="KW-1185">Reference proteome</keyword>
<dbReference type="PANTHER" id="PTHR12901:SF10">
    <property type="entry name" value="COENZYME Q-BINDING PROTEIN COQ10, MITOCHONDRIAL"/>
    <property type="match status" value="1"/>
</dbReference>
<dbReference type="InterPro" id="IPR005031">
    <property type="entry name" value="COQ10_START"/>
</dbReference>
<evidence type="ECO:0000259" key="5">
    <source>
        <dbReference type="Pfam" id="PF03364"/>
    </source>
</evidence>
<reference evidence="6" key="1">
    <citation type="submission" date="2020-06" db="EMBL/GenBank/DDBJ databases">
        <authorList>
            <person name="Li T."/>
            <person name="Hu X."/>
            <person name="Zhang T."/>
            <person name="Song X."/>
            <person name="Zhang H."/>
            <person name="Dai N."/>
            <person name="Sheng W."/>
            <person name="Hou X."/>
            <person name="Wei L."/>
        </authorList>
    </citation>
    <scope>NUCLEOTIDE SEQUENCE</scope>
    <source>
        <strain evidence="6">K16</strain>
        <tissue evidence="6">Leaf</tissue>
    </source>
</reference>
<organism evidence="6 7">
    <name type="scientific">Sesamum angolense</name>
    <dbReference type="NCBI Taxonomy" id="2727404"/>
    <lineage>
        <taxon>Eukaryota</taxon>
        <taxon>Viridiplantae</taxon>
        <taxon>Streptophyta</taxon>
        <taxon>Embryophyta</taxon>
        <taxon>Tracheophyta</taxon>
        <taxon>Spermatophyta</taxon>
        <taxon>Magnoliopsida</taxon>
        <taxon>eudicotyledons</taxon>
        <taxon>Gunneridae</taxon>
        <taxon>Pentapetalae</taxon>
        <taxon>asterids</taxon>
        <taxon>lamiids</taxon>
        <taxon>Lamiales</taxon>
        <taxon>Pedaliaceae</taxon>
        <taxon>Sesamum</taxon>
    </lineage>
</organism>
<feature type="domain" description="Coenzyme Q-binding protein COQ10 START" evidence="5">
    <location>
        <begin position="310"/>
        <end position="436"/>
    </location>
</feature>
<dbReference type="InterPro" id="IPR044996">
    <property type="entry name" value="COQ10-like"/>
</dbReference>
<dbReference type="Proteomes" id="UP001289374">
    <property type="component" value="Unassembled WGS sequence"/>
</dbReference>
<comment type="caution">
    <text evidence="6">The sequence shown here is derived from an EMBL/GenBank/DDBJ whole genome shotgun (WGS) entry which is preliminary data.</text>
</comment>
<comment type="subunit">
    <text evidence="2">Interacts with coenzyme Q.</text>
</comment>
<evidence type="ECO:0000256" key="2">
    <source>
        <dbReference type="ARBA" id="ARBA00011814"/>
    </source>
</evidence>
<sequence length="459" mass="52302">MSFQQAPAAETEEWTDEKHSFLKNGISGSKSSKPKQTSIRAPSGQFKVLRDGCWSKLDFKRDGEEVNQDEESGVLLANPWIQHYRRSEKQDNRTFPASCSKAPLATTVNRCSAQNFQLWRQDSVGSNTEVTDQNFNDDDLEEEENCRRIHEIKRRKTSTDTIQSNDQVVPFGNVLRANDVAEADNSLTTRLGKHLGRNCCLKFLNMIIFSKLTMSQFKPASKTLARLVFGRNLFRQRMTNYNQIRCLSSVSGSSVFSLSDKLVGGDYRNYYENSLSTSEVVFQKRGFLGCVDGEVGNMLSKVYEERRVLGYSPEQLFNVVAAVDMYQEFLPWCERSKIIRHNPDGTFDAELEIGFKFLAESYVSHVELSKPKSIKTTSSQSTLFDHLINAWEFNPGPVPGTCNLYFLVDFKFKSPLYRQIANMFFKEVVSRLVGSFCDRCQLIYGPAVPVLENSYDQRA</sequence>
<dbReference type="SUPFAM" id="SSF55961">
    <property type="entry name" value="Bet v1-like"/>
    <property type="match status" value="1"/>
</dbReference>
<dbReference type="GO" id="GO:0048039">
    <property type="term" value="F:ubiquinone binding"/>
    <property type="evidence" value="ECO:0007669"/>
    <property type="project" value="InterPro"/>
</dbReference>
<dbReference type="GO" id="GO:0005739">
    <property type="term" value="C:mitochondrion"/>
    <property type="evidence" value="ECO:0007669"/>
    <property type="project" value="TreeGrafter"/>
</dbReference>
<dbReference type="Pfam" id="PF03364">
    <property type="entry name" value="Polyketide_cyc"/>
    <property type="match status" value="1"/>
</dbReference>
<dbReference type="EMBL" id="JACGWL010000564">
    <property type="protein sequence ID" value="KAK4383435.1"/>
    <property type="molecule type" value="Genomic_DNA"/>
</dbReference>
<evidence type="ECO:0000256" key="4">
    <source>
        <dbReference type="SAM" id="MobiDB-lite"/>
    </source>
</evidence>
<evidence type="ECO:0000256" key="3">
    <source>
        <dbReference type="ARBA" id="ARBA00024947"/>
    </source>
</evidence>
<dbReference type="PANTHER" id="PTHR12901">
    <property type="entry name" value="SPERM PROTEIN HOMOLOG"/>
    <property type="match status" value="1"/>
</dbReference>
<dbReference type="InterPro" id="IPR023393">
    <property type="entry name" value="START-like_dom_sf"/>
</dbReference>
<feature type="region of interest" description="Disordered" evidence="4">
    <location>
        <begin position="1"/>
        <end position="42"/>
    </location>
</feature>
<evidence type="ECO:0000313" key="7">
    <source>
        <dbReference type="Proteomes" id="UP001289374"/>
    </source>
</evidence>
<protein>
    <submittedName>
        <fullName evidence="6">Coenzyme Q-binding protein COQ10, mitochondrial</fullName>
    </submittedName>
</protein>
<gene>
    <name evidence="6" type="ORF">Sango_2775200</name>
</gene>
<comment type="similarity">
    <text evidence="1">Belongs to the COQ10 family.</text>
</comment>
<dbReference type="GO" id="GO:0045333">
    <property type="term" value="P:cellular respiration"/>
    <property type="evidence" value="ECO:0007669"/>
    <property type="project" value="InterPro"/>
</dbReference>
<dbReference type="AlphaFoldDB" id="A0AAE1T8G9"/>
<name>A0AAE1T8G9_9LAMI</name>
<evidence type="ECO:0000313" key="6">
    <source>
        <dbReference type="EMBL" id="KAK4383435.1"/>
    </source>
</evidence>
<accession>A0AAE1T8G9</accession>